<evidence type="ECO:0000256" key="2">
    <source>
        <dbReference type="SAM" id="SignalP"/>
    </source>
</evidence>
<feature type="compositionally biased region" description="Basic and acidic residues" evidence="1">
    <location>
        <begin position="141"/>
        <end position="160"/>
    </location>
</feature>
<feature type="region of interest" description="Disordered" evidence="1">
    <location>
        <begin position="112"/>
        <end position="213"/>
    </location>
</feature>
<proteinExistence type="predicted"/>
<gene>
    <name evidence="3" type="ORF">CCMP2556_LOCUS42709</name>
</gene>
<feature type="chain" id="PRO_5046179928" evidence="2">
    <location>
        <begin position="18"/>
        <end position="222"/>
    </location>
</feature>
<feature type="compositionally biased region" description="Pro residues" evidence="1">
    <location>
        <begin position="38"/>
        <end position="50"/>
    </location>
</feature>
<evidence type="ECO:0000313" key="3">
    <source>
        <dbReference type="EMBL" id="CAK9088590.1"/>
    </source>
</evidence>
<keyword evidence="4" id="KW-1185">Reference proteome</keyword>
<feature type="compositionally biased region" description="Basic and acidic residues" evidence="1">
    <location>
        <begin position="191"/>
        <end position="200"/>
    </location>
</feature>
<name>A0ABP0QK03_9DINO</name>
<dbReference type="Proteomes" id="UP001642484">
    <property type="component" value="Unassembled WGS sequence"/>
</dbReference>
<reference evidence="3 4" key="1">
    <citation type="submission" date="2024-02" db="EMBL/GenBank/DDBJ databases">
        <authorList>
            <person name="Chen Y."/>
            <person name="Shah S."/>
            <person name="Dougan E. K."/>
            <person name="Thang M."/>
            <person name="Chan C."/>
        </authorList>
    </citation>
    <scope>NUCLEOTIDE SEQUENCE [LARGE SCALE GENOMIC DNA]</scope>
</reference>
<evidence type="ECO:0000256" key="1">
    <source>
        <dbReference type="SAM" id="MobiDB-lite"/>
    </source>
</evidence>
<accession>A0ABP0QK03</accession>
<protein>
    <submittedName>
        <fullName evidence="3">Uncharacterized protein</fullName>
    </submittedName>
</protein>
<sequence>MWAAIQLLMMKLMAILAAHRERDASGDGSPRGSRPAHNEPPPGPSPPPGPQMEEAEGHLHLEWNAGYPVAPAQFIPCILHGGHFQTQPMCQWPGWPGWGSMVPAPMVTVPAPNESCCPPDHRLEEDTAPAPMPGSVDLTGDDDKKTDDPAAHPNGKEDLHLQWQASKKRKKNNDKKKPDGSYNDASFWKGSRWDEWKDWNDDGGSSGSNGYGRGRWTWAWVA</sequence>
<feature type="signal peptide" evidence="2">
    <location>
        <begin position="1"/>
        <end position="17"/>
    </location>
</feature>
<evidence type="ECO:0000313" key="4">
    <source>
        <dbReference type="Proteomes" id="UP001642484"/>
    </source>
</evidence>
<keyword evidence="2" id="KW-0732">Signal</keyword>
<feature type="region of interest" description="Disordered" evidence="1">
    <location>
        <begin position="21"/>
        <end position="54"/>
    </location>
</feature>
<organism evidence="3 4">
    <name type="scientific">Durusdinium trenchii</name>
    <dbReference type="NCBI Taxonomy" id="1381693"/>
    <lineage>
        <taxon>Eukaryota</taxon>
        <taxon>Sar</taxon>
        <taxon>Alveolata</taxon>
        <taxon>Dinophyceae</taxon>
        <taxon>Suessiales</taxon>
        <taxon>Symbiodiniaceae</taxon>
        <taxon>Durusdinium</taxon>
    </lineage>
</organism>
<comment type="caution">
    <text evidence="3">The sequence shown here is derived from an EMBL/GenBank/DDBJ whole genome shotgun (WGS) entry which is preliminary data.</text>
</comment>
<dbReference type="EMBL" id="CAXAMN010024672">
    <property type="protein sequence ID" value="CAK9088590.1"/>
    <property type="molecule type" value="Genomic_DNA"/>
</dbReference>
<feature type="compositionally biased region" description="Gly residues" evidence="1">
    <location>
        <begin position="204"/>
        <end position="213"/>
    </location>
</feature>